<dbReference type="EMBL" id="LSSM01007153">
    <property type="protein sequence ID" value="OMJ09138.1"/>
    <property type="molecule type" value="Genomic_DNA"/>
</dbReference>
<keyword evidence="1" id="KW-1133">Transmembrane helix</keyword>
<gene>
    <name evidence="2" type="ORF">AYI69_g10797</name>
</gene>
<keyword evidence="3" id="KW-1185">Reference proteome</keyword>
<feature type="transmembrane region" description="Helical" evidence="1">
    <location>
        <begin position="12"/>
        <end position="41"/>
    </location>
</feature>
<evidence type="ECO:0000313" key="3">
    <source>
        <dbReference type="Proteomes" id="UP000187429"/>
    </source>
</evidence>
<keyword evidence="1" id="KW-0812">Transmembrane</keyword>
<sequence length="70" mass="7925">MFQSFVFQRCYFLVYGIFGSLGIVELHFFVGCFGAGCLPLIEDMDWNTSLCFQSCLHNQILFSSLTSVVP</sequence>
<dbReference type="AlphaFoldDB" id="A0A1R1X3C3"/>
<name>A0A1R1X3C3_9FUNG</name>
<keyword evidence="1" id="KW-0472">Membrane</keyword>
<proteinExistence type="predicted"/>
<evidence type="ECO:0000256" key="1">
    <source>
        <dbReference type="SAM" id="Phobius"/>
    </source>
</evidence>
<reference evidence="3" key="1">
    <citation type="submission" date="2017-01" db="EMBL/GenBank/DDBJ databases">
        <authorList>
            <person name="Wang Y."/>
            <person name="White M."/>
            <person name="Kvist S."/>
            <person name="Moncalvo J.-M."/>
        </authorList>
    </citation>
    <scope>NUCLEOTIDE SEQUENCE [LARGE SCALE GENOMIC DNA]</scope>
    <source>
        <strain evidence="3">ID-206-W2</strain>
    </source>
</reference>
<evidence type="ECO:0000313" key="2">
    <source>
        <dbReference type="EMBL" id="OMJ09138.1"/>
    </source>
</evidence>
<accession>A0A1R1X3C3</accession>
<organism evidence="2 3">
    <name type="scientific">Smittium culicis</name>
    <dbReference type="NCBI Taxonomy" id="133412"/>
    <lineage>
        <taxon>Eukaryota</taxon>
        <taxon>Fungi</taxon>
        <taxon>Fungi incertae sedis</taxon>
        <taxon>Zoopagomycota</taxon>
        <taxon>Kickxellomycotina</taxon>
        <taxon>Harpellomycetes</taxon>
        <taxon>Harpellales</taxon>
        <taxon>Legeriomycetaceae</taxon>
        <taxon>Smittium</taxon>
    </lineage>
</organism>
<comment type="caution">
    <text evidence="2">The sequence shown here is derived from an EMBL/GenBank/DDBJ whole genome shotgun (WGS) entry which is preliminary data.</text>
</comment>
<dbReference type="Proteomes" id="UP000187429">
    <property type="component" value="Unassembled WGS sequence"/>
</dbReference>
<protein>
    <submittedName>
        <fullName evidence="2">Uncharacterized protein</fullName>
    </submittedName>
</protein>